<proteinExistence type="predicted"/>
<keyword evidence="4" id="KW-1185">Reference proteome</keyword>
<evidence type="ECO:0000313" key="3">
    <source>
        <dbReference type="EMBL" id="GAW84323.1"/>
    </source>
</evidence>
<evidence type="ECO:0000256" key="2">
    <source>
        <dbReference type="SAM" id="Phobius"/>
    </source>
</evidence>
<feature type="transmembrane region" description="Helical" evidence="2">
    <location>
        <begin position="245"/>
        <end position="269"/>
    </location>
</feature>
<dbReference type="GeneID" id="39745131"/>
<gene>
    <name evidence="3" type="ORF">PGO_002325</name>
</gene>
<comment type="caution">
    <text evidence="3">The sequence shown here is derived from an EMBL/GenBank/DDBJ whole genome shotgun (WGS) entry which is preliminary data.</text>
</comment>
<dbReference type="Proteomes" id="UP000195521">
    <property type="component" value="Unassembled WGS sequence"/>
</dbReference>
<keyword evidence="2" id="KW-1133">Transmembrane helix</keyword>
<accession>A0A1Y1JVB1</accession>
<feature type="transmembrane region" description="Helical" evidence="2">
    <location>
        <begin position="7"/>
        <end position="26"/>
    </location>
</feature>
<evidence type="ECO:0000313" key="4">
    <source>
        <dbReference type="Proteomes" id="UP000195521"/>
    </source>
</evidence>
<protein>
    <submittedName>
        <fullName evidence="3">Variable surface protein</fullName>
    </submittedName>
</protein>
<evidence type="ECO:0000256" key="1">
    <source>
        <dbReference type="SAM" id="MobiDB-lite"/>
    </source>
</evidence>
<feature type="transmembrane region" description="Helical" evidence="2">
    <location>
        <begin position="314"/>
        <end position="331"/>
    </location>
</feature>
<reference evidence="4" key="1">
    <citation type="submission" date="2017-04" db="EMBL/GenBank/DDBJ databases">
        <title>Plasmodium gonderi genome.</title>
        <authorList>
            <person name="Arisue N."/>
            <person name="Honma H."/>
            <person name="Kawai S."/>
            <person name="Tougan T."/>
            <person name="Tanabe K."/>
            <person name="Horii T."/>
        </authorList>
    </citation>
    <scope>NUCLEOTIDE SEQUENCE [LARGE SCALE GENOMIC DNA]</scope>
    <source>
        <strain evidence="4">ATCC 30045</strain>
    </source>
</reference>
<name>A0A1Y1JVB1_PLAGO</name>
<feature type="compositionally biased region" description="Basic and acidic residues" evidence="1">
    <location>
        <begin position="171"/>
        <end position="185"/>
    </location>
</feature>
<keyword evidence="2" id="KW-0812">Transmembrane</keyword>
<keyword evidence="2" id="KW-0472">Membrane</keyword>
<dbReference type="RefSeq" id="XP_028546912.1">
    <property type="nucleotide sequence ID" value="XM_028691111.1"/>
</dbReference>
<dbReference type="AlphaFoldDB" id="A0A1Y1JVB1"/>
<feature type="region of interest" description="Disordered" evidence="1">
    <location>
        <begin position="166"/>
        <end position="194"/>
    </location>
</feature>
<dbReference type="EMBL" id="BDQF01000234">
    <property type="protein sequence ID" value="GAW84323.1"/>
    <property type="molecule type" value="Genomic_DNA"/>
</dbReference>
<organism evidence="3 4">
    <name type="scientific">Plasmodium gonderi</name>
    <dbReference type="NCBI Taxonomy" id="77519"/>
    <lineage>
        <taxon>Eukaryota</taxon>
        <taxon>Sar</taxon>
        <taxon>Alveolata</taxon>
        <taxon>Apicomplexa</taxon>
        <taxon>Aconoidasida</taxon>
        <taxon>Haemosporida</taxon>
        <taxon>Plasmodiidae</taxon>
        <taxon>Plasmodium</taxon>
        <taxon>Plasmodium (Plasmodium)</taxon>
    </lineage>
</organism>
<sequence>MKNTVKNIVKSLILLEVAIPFILLTWKNQAYNDLDICVTGLNINVYSIREYIIRTQRLLARGAKRRDSIIAGSTGSLLSNYQSENGEALEYDHQSSQYGEENYYNQSSRHDLENYCDQSSRHDLENYSDRSSRHDILGYDDLPSQYDVEDYDYIIKDSKVSINSKYGSSSRNDELFKGQGEDNSLKKKRKPSSVIEKDGNYRENEIFDSLSSFDKYEEYYPVDKRTMKNLLSQNPATNVIVERGLAAALPIAVALMALYPPLIFCLFGGYTYVTIRCIHKSINKNNHLNLIIRFNILKYKCIVLNYLKPFYLKYILKITNSYIYLYIYVLLRICA</sequence>